<gene>
    <name evidence="5" type="primary">abo_3</name>
    <name evidence="5" type="ORF">PSAL_021180</name>
</gene>
<dbReference type="RefSeq" id="WP_119837761.1">
    <property type="nucleotide sequence ID" value="NZ_CP060436.1"/>
</dbReference>
<dbReference type="SUPFAM" id="SSF51905">
    <property type="entry name" value="FAD/NAD(P)-binding domain"/>
    <property type="match status" value="1"/>
</dbReference>
<dbReference type="GO" id="GO:0005886">
    <property type="term" value="C:plasma membrane"/>
    <property type="evidence" value="ECO:0007669"/>
    <property type="project" value="TreeGrafter"/>
</dbReference>
<dbReference type="GO" id="GO:0102317">
    <property type="term" value="F:4-methylaminobutyrate oxidase (demethylating) activity"/>
    <property type="evidence" value="ECO:0007669"/>
    <property type="project" value="UniProtKB-EC"/>
</dbReference>
<evidence type="ECO:0000256" key="1">
    <source>
        <dbReference type="ARBA" id="ARBA00009410"/>
    </source>
</evidence>
<protein>
    <submittedName>
        <fullName evidence="5">4-methylaminobutanoate oxidase (Formaldehyde-forming)</fullName>
        <ecNumber evidence="5">1.5.3.19</ecNumber>
    </submittedName>
</protein>
<dbReference type="Pfam" id="PF01266">
    <property type="entry name" value="DAO"/>
    <property type="match status" value="1"/>
</dbReference>
<sequence length="449" mass="47880">MLQDLIRVASDTDLPEETEVVIIGGGIVGTSAALWLAEQGIPVCLFEKAQIACEQSGRNWGWVRKMGRAAAEIDLSVMAETLWQGLEARTGEATGYRQNGALYPCDSHKQLAAHARWKREVGDPAGTGSVILDRAGVKRLLPGCERPFVGGIYTPTDGCAEPFMAAPAIALGARKQGARIYTDCAVREVETTGGAITAVQTAKGRLRCRAVILAAGAWSSPFLRGLGLRLPQLRLRGSVARTAPVDGPDLCVSARDVSFRKRLDGGYTIARRSLNRTEVSPDHLRYFLDFLPTLRKNHDLISISGNPVDFFRALAEERSTRRAEARVLGGPAMPRMLDYARARLDAAMPALRGVQITDSWSGYIEGTPDALPVIGPVASHPGLILATGFSGGGFGPGPAIGQIVAELAAGRAPSLAIGAFSFHRFSAGARRETTDEHAGQDYPDSARGA</sequence>
<evidence type="ECO:0000259" key="4">
    <source>
        <dbReference type="Pfam" id="PF01266"/>
    </source>
</evidence>
<dbReference type="Gene3D" id="3.50.50.60">
    <property type="entry name" value="FAD/NAD(P)-binding domain"/>
    <property type="match status" value="2"/>
</dbReference>
<reference evidence="5 6" key="1">
    <citation type="submission" date="2020-08" db="EMBL/GenBank/DDBJ databases">
        <title>Genome sequence of Rhodobacteraceae bacterium Lw-13e.</title>
        <authorList>
            <person name="Poehlein A."/>
            <person name="Wolter L."/>
            <person name="Daniel R."/>
            <person name="Brinkhoff T."/>
        </authorList>
    </citation>
    <scope>NUCLEOTIDE SEQUENCE [LARGE SCALE GENOMIC DNA]</scope>
    <source>
        <strain evidence="5 6">Lw-13e</strain>
    </source>
</reference>
<feature type="domain" description="FAD dependent oxidoreductase" evidence="4">
    <location>
        <begin position="20"/>
        <end position="407"/>
    </location>
</feature>
<feature type="region of interest" description="Disordered" evidence="3">
    <location>
        <begin position="430"/>
        <end position="449"/>
    </location>
</feature>
<keyword evidence="6" id="KW-1185">Reference proteome</keyword>
<feature type="compositionally biased region" description="Basic and acidic residues" evidence="3">
    <location>
        <begin position="430"/>
        <end position="439"/>
    </location>
</feature>
<dbReference type="EC" id="1.5.3.19" evidence="5"/>
<dbReference type="InterPro" id="IPR036188">
    <property type="entry name" value="FAD/NAD-bd_sf"/>
</dbReference>
<keyword evidence="2 5" id="KW-0560">Oxidoreductase</keyword>
<dbReference type="Proteomes" id="UP000283786">
    <property type="component" value="Chromosome"/>
</dbReference>
<organism evidence="5 6">
    <name type="scientific">Pseudooceanicola algae</name>
    <dbReference type="NCBI Taxonomy" id="1537215"/>
    <lineage>
        <taxon>Bacteria</taxon>
        <taxon>Pseudomonadati</taxon>
        <taxon>Pseudomonadota</taxon>
        <taxon>Alphaproteobacteria</taxon>
        <taxon>Rhodobacterales</taxon>
        <taxon>Paracoccaceae</taxon>
        <taxon>Pseudooceanicola</taxon>
    </lineage>
</organism>
<name>A0A418SL31_9RHOB</name>
<evidence type="ECO:0000256" key="2">
    <source>
        <dbReference type="ARBA" id="ARBA00023002"/>
    </source>
</evidence>
<evidence type="ECO:0000313" key="6">
    <source>
        <dbReference type="Proteomes" id="UP000283786"/>
    </source>
</evidence>
<accession>A0A418SL31</accession>
<dbReference type="AlphaFoldDB" id="A0A418SL31"/>
<proteinExistence type="inferred from homology"/>
<comment type="similarity">
    <text evidence="1">Belongs to the DadA oxidoreductase family.</text>
</comment>
<evidence type="ECO:0000313" key="5">
    <source>
        <dbReference type="EMBL" id="QPM90876.1"/>
    </source>
</evidence>
<dbReference type="Gene3D" id="3.30.9.10">
    <property type="entry name" value="D-Amino Acid Oxidase, subunit A, domain 2"/>
    <property type="match status" value="2"/>
</dbReference>
<dbReference type="EMBL" id="CP060436">
    <property type="protein sequence ID" value="QPM90876.1"/>
    <property type="molecule type" value="Genomic_DNA"/>
</dbReference>
<dbReference type="GO" id="GO:0008718">
    <property type="term" value="F:D-amino-acid dehydrogenase activity"/>
    <property type="evidence" value="ECO:0007669"/>
    <property type="project" value="TreeGrafter"/>
</dbReference>
<dbReference type="KEGG" id="palw:PSAL_021180"/>
<dbReference type="PANTHER" id="PTHR13847:SF280">
    <property type="entry name" value="D-AMINO ACID DEHYDROGENASE"/>
    <property type="match status" value="1"/>
</dbReference>
<evidence type="ECO:0000256" key="3">
    <source>
        <dbReference type="SAM" id="MobiDB-lite"/>
    </source>
</evidence>
<dbReference type="PANTHER" id="PTHR13847">
    <property type="entry name" value="SARCOSINE DEHYDROGENASE-RELATED"/>
    <property type="match status" value="1"/>
</dbReference>
<dbReference type="InterPro" id="IPR006076">
    <property type="entry name" value="FAD-dep_OxRdtase"/>
</dbReference>
<dbReference type="GO" id="GO:0005737">
    <property type="term" value="C:cytoplasm"/>
    <property type="evidence" value="ECO:0007669"/>
    <property type="project" value="TreeGrafter"/>
</dbReference>
<dbReference type="OrthoDB" id="9787190at2"/>
<dbReference type="GO" id="GO:0055130">
    <property type="term" value="P:D-alanine catabolic process"/>
    <property type="evidence" value="ECO:0007669"/>
    <property type="project" value="TreeGrafter"/>
</dbReference>